<dbReference type="Gene3D" id="3.10.620.10">
    <property type="entry name" value="Protein N-terminal glutamine amidohydrolase, alpha beta roll"/>
    <property type="match status" value="1"/>
</dbReference>
<accession>A0AAD6TMP6</accession>
<dbReference type="InterPro" id="IPR023128">
    <property type="entry name" value="Prot_N_Gln_amidohydro_ab_roll"/>
</dbReference>
<dbReference type="AlphaFoldDB" id="A0AAD6TMP6"/>
<protein>
    <recommendedName>
        <fullName evidence="4 8">Protein N-terminal glutamine amidohydrolase</fullName>
        <ecNumber evidence="3 8">3.5.1.122</ecNumber>
    </recommendedName>
    <alternativeName>
        <fullName evidence="6 8">Protein NH2-terminal glutamine deamidase</fullName>
    </alternativeName>
</protein>
<comment type="similarity">
    <text evidence="1 8">Belongs to the NTAQ1 family.</text>
</comment>
<evidence type="ECO:0000313" key="10">
    <source>
        <dbReference type="EMBL" id="KAJ7046632.1"/>
    </source>
</evidence>
<dbReference type="GO" id="GO:0005829">
    <property type="term" value="C:cytosol"/>
    <property type="evidence" value="ECO:0007669"/>
    <property type="project" value="TreeGrafter"/>
</dbReference>
<dbReference type="EMBL" id="JARJCM010000002">
    <property type="protein sequence ID" value="KAJ7046632.1"/>
    <property type="molecule type" value="Genomic_DNA"/>
</dbReference>
<sequence length="196" mass="22579">MHNPPSTPDTVHTPFYCEENIYLLCEAFVLQQEEVSAVFISNEQKTVALWNQKLNDESVVVWDYHVFLLLRSRGQQHWIYDFDSRLPFPCLMRDYLRHTFKENVAEPYRSLFRIVPGSTFVEHFASDRSHMLVEAGEYDAQNVAPKRYRSPPPSHPPIRGRNATTGNNLMESFVGMASSAFGKVLDLQGVVRLAEE</sequence>
<evidence type="ECO:0000256" key="1">
    <source>
        <dbReference type="ARBA" id="ARBA00008985"/>
    </source>
</evidence>
<evidence type="ECO:0000256" key="2">
    <source>
        <dbReference type="ARBA" id="ARBA00011245"/>
    </source>
</evidence>
<organism evidence="10 11">
    <name type="scientific">Mycena alexandri</name>
    <dbReference type="NCBI Taxonomy" id="1745969"/>
    <lineage>
        <taxon>Eukaryota</taxon>
        <taxon>Fungi</taxon>
        <taxon>Dikarya</taxon>
        <taxon>Basidiomycota</taxon>
        <taxon>Agaricomycotina</taxon>
        <taxon>Agaricomycetes</taxon>
        <taxon>Agaricomycetidae</taxon>
        <taxon>Agaricales</taxon>
        <taxon>Marasmiineae</taxon>
        <taxon>Mycenaceae</taxon>
        <taxon>Mycena</taxon>
    </lineage>
</organism>
<evidence type="ECO:0000256" key="6">
    <source>
        <dbReference type="ARBA" id="ARBA00029677"/>
    </source>
</evidence>
<dbReference type="InterPro" id="IPR039733">
    <property type="entry name" value="NTAQ1"/>
</dbReference>
<keyword evidence="5 8" id="KW-0378">Hydrolase</keyword>
<gene>
    <name evidence="10" type="ORF">C8F04DRAFT_1061209</name>
</gene>
<comment type="function">
    <text evidence="8">Mediates the side-chain deamidation of N-terminal glutamine residues to glutamate, an important step in N-end rule pathway of protein degradation. Conversion of the resulting N-terminal glutamine to glutamate renders the protein susceptible to arginylation, polyubiquitination and degradation as specified by the N-end rule. Does not act on substrates with internal or C-terminal glutamine and does not act on non-glutamine residues in any position.</text>
</comment>
<dbReference type="Proteomes" id="UP001218188">
    <property type="component" value="Unassembled WGS sequence"/>
</dbReference>
<evidence type="ECO:0000256" key="4">
    <source>
        <dbReference type="ARBA" id="ARBA00021247"/>
    </source>
</evidence>
<evidence type="ECO:0000256" key="7">
    <source>
        <dbReference type="ARBA" id="ARBA00048768"/>
    </source>
</evidence>
<reference evidence="10" key="1">
    <citation type="submission" date="2023-03" db="EMBL/GenBank/DDBJ databases">
        <title>Massive genome expansion in bonnet fungi (Mycena s.s.) driven by repeated elements and novel gene families across ecological guilds.</title>
        <authorList>
            <consortium name="Lawrence Berkeley National Laboratory"/>
            <person name="Harder C.B."/>
            <person name="Miyauchi S."/>
            <person name="Viragh M."/>
            <person name="Kuo A."/>
            <person name="Thoen E."/>
            <person name="Andreopoulos B."/>
            <person name="Lu D."/>
            <person name="Skrede I."/>
            <person name="Drula E."/>
            <person name="Henrissat B."/>
            <person name="Morin E."/>
            <person name="Kohler A."/>
            <person name="Barry K."/>
            <person name="LaButti K."/>
            <person name="Morin E."/>
            <person name="Salamov A."/>
            <person name="Lipzen A."/>
            <person name="Mereny Z."/>
            <person name="Hegedus B."/>
            <person name="Baldrian P."/>
            <person name="Stursova M."/>
            <person name="Weitz H."/>
            <person name="Taylor A."/>
            <person name="Grigoriev I.V."/>
            <person name="Nagy L.G."/>
            <person name="Martin F."/>
            <person name="Kauserud H."/>
        </authorList>
    </citation>
    <scope>NUCLEOTIDE SEQUENCE</scope>
    <source>
        <strain evidence="10">CBHHK200</strain>
    </source>
</reference>
<comment type="subunit">
    <text evidence="2 8">Monomer.</text>
</comment>
<keyword evidence="11" id="KW-1185">Reference proteome</keyword>
<dbReference type="GO" id="GO:0005634">
    <property type="term" value="C:nucleus"/>
    <property type="evidence" value="ECO:0007669"/>
    <property type="project" value="TreeGrafter"/>
</dbReference>
<evidence type="ECO:0000256" key="3">
    <source>
        <dbReference type="ARBA" id="ARBA00012718"/>
    </source>
</evidence>
<evidence type="ECO:0000256" key="8">
    <source>
        <dbReference type="RuleBase" id="RU367082"/>
    </source>
</evidence>
<evidence type="ECO:0000256" key="5">
    <source>
        <dbReference type="ARBA" id="ARBA00022801"/>
    </source>
</evidence>
<dbReference type="PANTHER" id="PTHR13035">
    <property type="entry name" value="PROTEIN N-TERMINAL GLUTAMINE AMIDOHYDROLASE"/>
    <property type="match status" value="1"/>
</dbReference>
<dbReference type="PANTHER" id="PTHR13035:SF0">
    <property type="entry name" value="PROTEIN N-TERMINAL GLUTAMINE AMIDOHYDROLASE"/>
    <property type="match status" value="1"/>
</dbReference>
<dbReference type="InterPro" id="IPR037132">
    <property type="entry name" value="N_Gln_amidohydro_ab_roll_sf"/>
</dbReference>
<evidence type="ECO:0000313" key="11">
    <source>
        <dbReference type="Proteomes" id="UP001218188"/>
    </source>
</evidence>
<feature type="domain" description="Protein N-terminal glutamine amidohydrolase alpha beta roll" evidence="9">
    <location>
        <begin position="12"/>
        <end position="191"/>
    </location>
</feature>
<dbReference type="EC" id="3.5.1.122" evidence="3 8"/>
<comment type="caution">
    <text evidence="10">The sequence shown here is derived from an EMBL/GenBank/DDBJ whole genome shotgun (WGS) entry which is preliminary data.</text>
</comment>
<comment type="catalytic activity">
    <reaction evidence="7 8">
        <text>N-terminal L-glutaminyl-[protein] + H2O = N-terminal L-glutamyl-[protein] + NH4(+)</text>
        <dbReference type="Rhea" id="RHEA:50680"/>
        <dbReference type="Rhea" id="RHEA-COMP:12668"/>
        <dbReference type="Rhea" id="RHEA-COMP:12777"/>
        <dbReference type="ChEBI" id="CHEBI:15377"/>
        <dbReference type="ChEBI" id="CHEBI:28938"/>
        <dbReference type="ChEBI" id="CHEBI:64721"/>
        <dbReference type="ChEBI" id="CHEBI:64722"/>
        <dbReference type="EC" id="3.5.1.122"/>
    </reaction>
</comment>
<proteinExistence type="inferred from homology"/>
<dbReference type="Pfam" id="PF09764">
    <property type="entry name" value="Nt_Gln_amidase"/>
    <property type="match status" value="1"/>
</dbReference>
<name>A0AAD6TMP6_9AGAR</name>
<dbReference type="GO" id="GO:0070773">
    <property type="term" value="F:protein-N-terminal glutamine amidohydrolase activity"/>
    <property type="evidence" value="ECO:0007669"/>
    <property type="project" value="UniProtKB-UniRule"/>
</dbReference>
<evidence type="ECO:0000259" key="9">
    <source>
        <dbReference type="Pfam" id="PF09764"/>
    </source>
</evidence>
<dbReference type="GO" id="GO:0008418">
    <property type="term" value="F:protein-N-terminal asparagine amidohydrolase activity"/>
    <property type="evidence" value="ECO:0007669"/>
    <property type="project" value="UniProtKB-UniRule"/>
</dbReference>